<dbReference type="Proteomes" id="UP000564806">
    <property type="component" value="Unassembled WGS sequence"/>
</dbReference>
<feature type="chain" id="PRO_5032386032" evidence="1">
    <location>
        <begin position="30"/>
        <end position="307"/>
    </location>
</feature>
<feature type="signal peptide" evidence="1">
    <location>
        <begin position="1"/>
        <end position="29"/>
    </location>
</feature>
<dbReference type="InterPro" id="IPR012854">
    <property type="entry name" value="Cu_amine_oxidase-like_N"/>
</dbReference>
<dbReference type="Pfam" id="PF07833">
    <property type="entry name" value="Cu_amine_oxidN1"/>
    <property type="match status" value="1"/>
</dbReference>
<proteinExistence type="predicted"/>
<dbReference type="InterPro" id="IPR036582">
    <property type="entry name" value="Mao_N_sf"/>
</dbReference>
<feature type="domain" description="Copper amine oxidase-like N-terminal" evidence="2">
    <location>
        <begin position="37"/>
        <end position="143"/>
    </location>
</feature>
<evidence type="ECO:0000313" key="3">
    <source>
        <dbReference type="EMBL" id="NUU63824.1"/>
    </source>
</evidence>
<evidence type="ECO:0000256" key="1">
    <source>
        <dbReference type="SAM" id="SignalP"/>
    </source>
</evidence>
<name>A0A850EWH9_9BACL</name>
<gene>
    <name evidence="3" type="ORF">HPT30_26065</name>
</gene>
<dbReference type="Gene3D" id="3.30.457.10">
    <property type="entry name" value="Copper amine oxidase-like, N-terminal domain"/>
    <property type="match status" value="1"/>
</dbReference>
<dbReference type="AlphaFoldDB" id="A0A850EWH9"/>
<keyword evidence="4" id="KW-1185">Reference proteome</keyword>
<keyword evidence="1" id="KW-0732">Signal</keyword>
<reference evidence="3" key="1">
    <citation type="submission" date="2020-06" db="EMBL/GenBank/DDBJ databases">
        <title>Paenibacillus sp. nov., isolated from soil.</title>
        <authorList>
            <person name="Seo Y.L."/>
        </authorList>
    </citation>
    <scope>NUCLEOTIDE SEQUENCE [LARGE SCALE GENOMIC DNA]</scope>
    <source>
        <strain evidence="3">JW14</strain>
    </source>
</reference>
<protein>
    <submittedName>
        <fullName evidence="3">Copper amine oxidase N-terminal domain-containing protein</fullName>
    </submittedName>
</protein>
<sequence>MLKKLLLTCGFAVVLAAVLSFSLQHKAFAESPISVIVNNETADTDVQSYIKNDTVIVPLGVVQKLPNVSIAWNNSSKTITITNKSQKITLVPGQESVVVGSKKLTLPVAVSLEQGRVMVPLRFISEAAGAYVQWVPGKHTVYVAKASDALITRLSGSKLAEARAAAIEFPRIEALKSLAVSSQYADDLTDHYYFPEGEAGKFFIRTADYIRYYEITDNRSVLKWTATLDLEDQTSTSELSFLPFPVRIQDGKIPAISGKIAFFEYDYPKASTTFGMIDGKGQMTISGQKRSARIGFYDINGESSEAR</sequence>
<accession>A0A850EWH9</accession>
<comment type="caution">
    <text evidence="3">The sequence shown here is derived from an EMBL/GenBank/DDBJ whole genome shotgun (WGS) entry which is preliminary data.</text>
</comment>
<dbReference type="EMBL" id="JABWCS010000220">
    <property type="protein sequence ID" value="NUU63824.1"/>
    <property type="molecule type" value="Genomic_DNA"/>
</dbReference>
<evidence type="ECO:0000259" key="2">
    <source>
        <dbReference type="Pfam" id="PF07833"/>
    </source>
</evidence>
<organism evidence="3 4">
    <name type="scientific">Paenibacillus agri</name>
    <dbReference type="NCBI Taxonomy" id="2744309"/>
    <lineage>
        <taxon>Bacteria</taxon>
        <taxon>Bacillati</taxon>
        <taxon>Bacillota</taxon>
        <taxon>Bacilli</taxon>
        <taxon>Bacillales</taxon>
        <taxon>Paenibacillaceae</taxon>
        <taxon>Paenibacillus</taxon>
    </lineage>
</organism>
<dbReference type="SUPFAM" id="SSF55383">
    <property type="entry name" value="Copper amine oxidase, domain N"/>
    <property type="match status" value="1"/>
</dbReference>
<evidence type="ECO:0000313" key="4">
    <source>
        <dbReference type="Proteomes" id="UP000564806"/>
    </source>
</evidence>
<dbReference type="RefSeq" id="WP_175374201.1">
    <property type="nucleotide sequence ID" value="NZ_JABWCS010000220.1"/>
</dbReference>